<sequence length="66" mass="7252">MQPDYDTDPERFRTNQRATELFSHAGDSFDAVAALCPTPPPRPRSCAAVASPPTPPSTRLSGWRPR</sequence>
<keyword evidence="3" id="KW-1185">Reference proteome</keyword>
<organism evidence="2 3">
    <name type="scientific">Paractinoplanes ovalisporus</name>
    <dbReference type="NCBI Taxonomy" id="2810368"/>
    <lineage>
        <taxon>Bacteria</taxon>
        <taxon>Bacillati</taxon>
        <taxon>Actinomycetota</taxon>
        <taxon>Actinomycetes</taxon>
        <taxon>Micromonosporales</taxon>
        <taxon>Micromonosporaceae</taxon>
        <taxon>Paractinoplanes</taxon>
    </lineage>
</organism>
<name>A0ABS2A5T8_9ACTN</name>
<protein>
    <submittedName>
        <fullName evidence="2">Uncharacterized protein</fullName>
    </submittedName>
</protein>
<dbReference type="RefSeq" id="WP_203375129.1">
    <property type="nucleotide sequence ID" value="NZ_JAENHP010000002.1"/>
</dbReference>
<evidence type="ECO:0000313" key="2">
    <source>
        <dbReference type="EMBL" id="MBM2615206.1"/>
    </source>
</evidence>
<proteinExistence type="predicted"/>
<comment type="caution">
    <text evidence="2">The sequence shown here is derived from an EMBL/GenBank/DDBJ whole genome shotgun (WGS) entry which is preliminary data.</text>
</comment>
<reference evidence="2 3" key="1">
    <citation type="submission" date="2021-01" db="EMBL/GenBank/DDBJ databases">
        <title>Actinoplanes sp. nov. LDG1-06 isolated from lichen.</title>
        <authorList>
            <person name="Saeng-In P."/>
            <person name="Phongsopitanun W."/>
            <person name="Kanchanasin P."/>
            <person name="Yuki M."/>
            <person name="Kudo T."/>
            <person name="Ohkuma M."/>
            <person name="Tanasupawat S."/>
        </authorList>
    </citation>
    <scope>NUCLEOTIDE SEQUENCE [LARGE SCALE GENOMIC DNA]</scope>
    <source>
        <strain evidence="2 3">LDG1-06</strain>
    </source>
</reference>
<dbReference type="Proteomes" id="UP000632138">
    <property type="component" value="Unassembled WGS sequence"/>
</dbReference>
<dbReference type="EMBL" id="JAENHP010000002">
    <property type="protein sequence ID" value="MBM2615206.1"/>
    <property type="molecule type" value="Genomic_DNA"/>
</dbReference>
<feature type="region of interest" description="Disordered" evidence="1">
    <location>
        <begin position="40"/>
        <end position="66"/>
    </location>
</feature>
<evidence type="ECO:0000313" key="3">
    <source>
        <dbReference type="Proteomes" id="UP000632138"/>
    </source>
</evidence>
<accession>A0ABS2A5T8</accession>
<gene>
    <name evidence="2" type="ORF">JIG36_06470</name>
</gene>
<evidence type="ECO:0000256" key="1">
    <source>
        <dbReference type="SAM" id="MobiDB-lite"/>
    </source>
</evidence>